<feature type="chain" id="PRO_5041451093" evidence="1">
    <location>
        <begin position="16"/>
        <end position="626"/>
    </location>
</feature>
<dbReference type="SUPFAM" id="SSF56300">
    <property type="entry name" value="Metallo-dependent phosphatases"/>
    <property type="match status" value="1"/>
</dbReference>
<dbReference type="InterPro" id="IPR052900">
    <property type="entry name" value="Phospholipid_Metab_Enz"/>
</dbReference>
<dbReference type="Gene3D" id="3.60.21.70">
    <property type="entry name" value="PhoD-like phosphatase"/>
    <property type="match status" value="1"/>
</dbReference>
<dbReference type="InterPro" id="IPR018946">
    <property type="entry name" value="PhoD-like_MPP"/>
</dbReference>
<dbReference type="InterPro" id="IPR032093">
    <property type="entry name" value="PhoD_N"/>
</dbReference>
<dbReference type="AlphaFoldDB" id="A0AA40DIH7"/>
<dbReference type="Pfam" id="PF16655">
    <property type="entry name" value="PhoD_N"/>
    <property type="match status" value="1"/>
</dbReference>
<protein>
    <submittedName>
        <fullName evidence="4">PhoD-like phosphatase-domain-containing protein</fullName>
    </submittedName>
</protein>
<dbReference type="Gene3D" id="2.60.40.380">
    <property type="entry name" value="Purple acid phosphatase-like, N-terminal"/>
    <property type="match status" value="1"/>
</dbReference>
<keyword evidence="5" id="KW-1185">Reference proteome</keyword>
<comment type="caution">
    <text evidence="4">The sequence shown here is derived from an EMBL/GenBank/DDBJ whole genome shotgun (WGS) entry which is preliminary data.</text>
</comment>
<evidence type="ECO:0000256" key="1">
    <source>
        <dbReference type="SAM" id="SignalP"/>
    </source>
</evidence>
<evidence type="ECO:0000313" key="5">
    <source>
        <dbReference type="Proteomes" id="UP001172159"/>
    </source>
</evidence>
<feature type="domain" description="Phospholipase D N-terminal" evidence="3">
    <location>
        <begin position="62"/>
        <end position="194"/>
    </location>
</feature>
<organism evidence="4 5">
    <name type="scientific">Apiosordaria backusii</name>
    <dbReference type="NCBI Taxonomy" id="314023"/>
    <lineage>
        <taxon>Eukaryota</taxon>
        <taxon>Fungi</taxon>
        <taxon>Dikarya</taxon>
        <taxon>Ascomycota</taxon>
        <taxon>Pezizomycotina</taxon>
        <taxon>Sordariomycetes</taxon>
        <taxon>Sordariomycetidae</taxon>
        <taxon>Sordariales</taxon>
        <taxon>Lasiosphaeriaceae</taxon>
        <taxon>Apiosordaria</taxon>
    </lineage>
</organism>
<dbReference type="PANTHER" id="PTHR43606:SF8">
    <property type="entry name" value="ALKALINE PHOSPHATASE"/>
    <property type="match status" value="1"/>
</dbReference>
<dbReference type="CDD" id="cd07389">
    <property type="entry name" value="MPP_PhoD"/>
    <property type="match status" value="1"/>
</dbReference>
<name>A0AA40DIH7_9PEZI</name>
<evidence type="ECO:0000259" key="2">
    <source>
        <dbReference type="Pfam" id="PF09423"/>
    </source>
</evidence>
<dbReference type="InterPro" id="IPR038607">
    <property type="entry name" value="PhoD-like_sf"/>
</dbReference>
<keyword evidence="1" id="KW-0732">Signal</keyword>
<reference evidence="4" key="1">
    <citation type="submission" date="2023-06" db="EMBL/GenBank/DDBJ databases">
        <title>Genome-scale phylogeny and comparative genomics of the fungal order Sordariales.</title>
        <authorList>
            <consortium name="Lawrence Berkeley National Laboratory"/>
            <person name="Hensen N."/>
            <person name="Bonometti L."/>
            <person name="Westerberg I."/>
            <person name="Brannstrom I.O."/>
            <person name="Guillou S."/>
            <person name="Cros-Aarteil S."/>
            <person name="Calhoun S."/>
            <person name="Haridas S."/>
            <person name="Kuo A."/>
            <person name="Mondo S."/>
            <person name="Pangilinan J."/>
            <person name="Riley R."/>
            <person name="Labutti K."/>
            <person name="Andreopoulos B."/>
            <person name="Lipzen A."/>
            <person name="Chen C."/>
            <person name="Yanf M."/>
            <person name="Daum C."/>
            <person name="Ng V."/>
            <person name="Clum A."/>
            <person name="Steindorff A."/>
            <person name="Ohm R."/>
            <person name="Martin F."/>
            <person name="Silar P."/>
            <person name="Natvig D."/>
            <person name="Lalanne C."/>
            <person name="Gautier V."/>
            <person name="Ament-Velasquez S.L."/>
            <person name="Kruys A."/>
            <person name="Hutchinson M.I."/>
            <person name="Powell A.J."/>
            <person name="Barry K."/>
            <person name="Miller A.N."/>
            <person name="Grigoriev I.V."/>
            <person name="Debuchy R."/>
            <person name="Gladieux P."/>
            <person name="Thoren M.H."/>
            <person name="Johannesson H."/>
        </authorList>
    </citation>
    <scope>NUCLEOTIDE SEQUENCE</scope>
    <source>
        <strain evidence="4">CBS 540.89</strain>
    </source>
</reference>
<evidence type="ECO:0000259" key="3">
    <source>
        <dbReference type="Pfam" id="PF16655"/>
    </source>
</evidence>
<evidence type="ECO:0000313" key="4">
    <source>
        <dbReference type="EMBL" id="KAK0701193.1"/>
    </source>
</evidence>
<proteinExistence type="predicted"/>
<sequence>MKGLILSALVALSTAVDLSTNLNYHSPSTRHSNLGIDLPIVQRRTLKRDSVPYSPDDLNFTHGIASGDPYPTSVILWTRVAPSLASDLGNITVEGNVPLYSHETERYIKADPNPICVDWAVWLATTPSNSTTPLKKRKRQGNETVVANGRAYTTSDIDFTVKVEATGLSPFTEYNYQFTICGSDKKSEVGRTKTTPGKGDDVSEVKLAVFSCSNFPNGYFNAYGNAARKGGLDYVIHLGDYIYESAGDGERAHNPPRVTFTLGDYRTRHGQYRTDPDLQLLTAENPLIATWDDHEVANNGYRDGFSALNNTEASFRQGGRMISVDQRKMNAVRAYFEWMPIRQVDLDDNLRIWRSFQLGNLADLIILDTRNYDRSITSLGWNDAYIELIRDEASRSLMGGRQENWFYRTLKESKDRGAKWRIIGSQVIFSGADGAGTDTWGGYTANRNRTLQHIIDNKIDNNVFLAGDSHRNWVSDVTWLGQSEYNPTTGSGSLGVEFAGTAVSSSGRAGPISAANTYARDRVRDTDVLQWHEGYYRGYFVLSVQKNKVTAGFFGSPTVATRNAWELPLANLTVLAGENKLSRPIAGGKVEAGFAKGGTTTGTNLTLNTETKKWEVVGFDEMFISR</sequence>
<dbReference type="InterPro" id="IPR029052">
    <property type="entry name" value="Metallo-depent_PP-like"/>
</dbReference>
<dbReference type="Pfam" id="PF09423">
    <property type="entry name" value="PhoD"/>
    <property type="match status" value="1"/>
</dbReference>
<feature type="signal peptide" evidence="1">
    <location>
        <begin position="1"/>
        <end position="15"/>
    </location>
</feature>
<dbReference type="PANTHER" id="PTHR43606">
    <property type="entry name" value="PHOSPHATASE, PUTATIVE (AFU_ORTHOLOGUE AFUA_6G08710)-RELATED"/>
    <property type="match status" value="1"/>
</dbReference>
<feature type="domain" description="PhoD-like phosphatase metallophosphatase" evidence="2">
    <location>
        <begin position="207"/>
        <end position="552"/>
    </location>
</feature>
<dbReference type="EMBL" id="JAUKTV010000030">
    <property type="protein sequence ID" value="KAK0701193.1"/>
    <property type="molecule type" value="Genomic_DNA"/>
</dbReference>
<dbReference type="Proteomes" id="UP001172159">
    <property type="component" value="Unassembled WGS sequence"/>
</dbReference>
<accession>A0AA40DIH7</accession>
<gene>
    <name evidence="4" type="ORF">B0T21DRAFT_417234</name>
</gene>